<dbReference type="PANTHER" id="PTHR48095">
    <property type="entry name" value="PYRUVATE CARBOXYLASE SUBUNIT A"/>
    <property type="match status" value="1"/>
</dbReference>
<dbReference type="InterPro" id="IPR005482">
    <property type="entry name" value="Biotin_COase_C"/>
</dbReference>
<name>A0A285CKB4_9BACI</name>
<keyword evidence="10 15" id="KW-0067">ATP-binding</keyword>
<dbReference type="InterPro" id="IPR051602">
    <property type="entry name" value="ACC_Biotin_Carboxylase"/>
</dbReference>
<evidence type="ECO:0000259" key="17">
    <source>
        <dbReference type="PROSITE" id="PS50975"/>
    </source>
</evidence>
<gene>
    <name evidence="19" type="ORF">SAMN05877753_102175</name>
</gene>
<dbReference type="FunFam" id="3.30.470.20:FF:000028">
    <property type="entry name" value="Methylcrotonoyl-CoA carboxylase subunit alpha, mitochondrial"/>
    <property type="match status" value="1"/>
</dbReference>
<evidence type="ECO:0000256" key="13">
    <source>
        <dbReference type="ARBA" id="ARBA00023267"/>
    </source>
</evidence>
<dbReference type="InterPro" id="IPR011764">
    <property type="entry name" value="Biotin_carboxylation_dom"/>
</dbReference>
<evidence type="ECO:0000256" key="12">
    <source>
        <dbReference type="ARBA" id="ARBA00023160"/>
    </source>
</evidence>
<dbReference type="NCBIfam" id="NF006367">
    <property type="entry name" value="PRK08591.1"/>
    <property type="match status" value="1"/>
</dbReference>
<dbReference type="SUPFAM" id="SSF52440">
    <property type="entry name" value="PreATP-grasp domain"/>
    <property type="match status" value="1"/>
</dbReference>
<sequence length="456" mass="50558">MIKKVLIANRGEIAVRIIRACKELEIQTVAVFSEPDRDSLHVQLADEAYCIGPKASKDSYLNFTNIMSVAKMTGCEAIHPGYGFLAENADFAELCKECNIIFIGPSSMAISKMGAKDVARETMKEAGVPIVPGSQGIVEDIAEAIKVAEEIEYPVIIKATAGGGGKGIRVARNEEELRKGMEITQKEAQSAFGNPGVYLEKYIQDFRHVEIQVLADQFGNTVHLGERDCSIQRRLQKLVEETPSPALSETTRQKMGEAAVKAAKAVDYTGAGTIEFIYDHREDRFYFMEMNTRIQVEHPVTELVTGVDLIKEQIKVASGEPLSFKQEDVTFNGWAIECRINAENPEKQFMPSPGKIEMYLPPGGLGVRIDSAAYPGYQIPPYYDSMIAKLITYGKTRDEAVSRMKRALSEFVIEGVHTTIPFHLKLMDHEVFKSGEFNTKFLENYDVMGSSEKGGA</sequence>
<evidence type="ECO:0000256" key="16">
    <source>
        <dbReference type="RuleBase" id="RU365063"/>
    </source>
</evidence>
<keyword evidence="16" id="KW-0443">Lipid metabolism</keyword>
<keyword evidence="11" id="KW-0460">Magnesium</keyword>
<evidence type="ECO:0000256" key="5">
    <source>
        <dbReference type="ARBA" id="ARBA00022516"/>
    </source>
</evidence>
<dbReference type="SUPFAM" id="SSF51246">
    <property type="entry name" value="Rudiment single hybrid motif"/>
    <property type="match status" value="1"/>
</dbReference>
<protein>
    <recommendedName>
        <fullName evidence="4 16">Biotin carboxylase</fullName>
        <ecNumber evidence="4 16">6.3.4.14</ecNumber>
    </recommendedName>
    <alternativeName>
        <fullName evidence="16">Acetyl-coenzyme A carboxylase biotin carboxylase subunit A</fullName>
    </alternativeName>
</protein>
<evidence type="ECO:0000256" key="14">
    <source>
        <dbReference type="ARBA" id="ARBA00048600"/>
    </source>
</evidence>
<dbReference type="PROSITE" id="PS50979">
    <property type="entry name" value="BC"/>
    <property type="match status" value="1"/>
</dbReference>
<evidence type="ECO:0000256" key="11">
    <source>
        <dbReference type="ARBA" id="ARBA00022842"/>
    </source>
</evidence>
<reference evidence="19 20" key="1">
    <citation type="submission" date="2017-08" db="EMBL/GenBank/DDBJ databases">
        <authorList>
            <person name="de Groot N.N."/>
        </authorList>
    </citation>
    <scope>NUCLEOTIDE SEQUENCE [LARGE SCALE GENOMIC DNA]</scope>
    <source>
        <strain evidence="19 20">JC228</strain>
    </source>
</reference>
<dbReference type="PROSITE" id="PS00866">
    <property type="entry name" value="CPSASE_1"/>
    <property type="match status" value="1"/>
</dbReference>
<dbReference type="OrthoDB" id="9807469at2"/>
<dbReference type="InterPro" id="IPR005481">
    <property type="entry name" value="BC-like_N"/>
</dbReference>
<evidence type="ECO:0000256" key="7">
    <source>
        <dbReference type="ARBA" id="ARBA00022723"/>
    </source>
</evidence>
<dbReference type="AlphaFoldDB" id="A0A285CKB4"/>
<evidence type="ECO:0000259" key="18">
    <source>
        <dbReference type="PROSITE" id="PS50979"/>
    </source>
</evidence>
<feature type="domain" description="ATP-grasp" evidence="17">
    <location>
        <begin position="120"/>
        <end position="318"/>
    </location>
</feature>
<organism evidence="19 20">
    <name type="scientific">Bacillus oleivorans</name>
    <dbReference type="NCBI Taxonomy" id="1448271"/>
    <lineage>
        <taxon>Bacteria</taxon>
        <taxon>Bacillati</taxon>
        <taxon>Bacillota</taxon>
        <taxon>Bacilli</taxon>
        <taxon>Bacillales</taxon>
        <taxon>Bacillaceae</taxon>
        <taxon>Bacillus</taxon>
    </lineage>
</organism>
<dbReference type="EMBL" id="OAOP01000002">
    <property type="protein sequence ID" value="SNX67970.1"/>
    <property type="molecule type" value="Genomic_DNA"/>
</dbReference>
<keyword evidence="20" id="KW-1185">Reference proteome</keyword>
<dbReference type="PANTHER" id="PTHR48095:SF2">
    <property type="entry name" value="BIOTIN CARBOXYLASE, CHLOROPLASTIC"/>
    <property type="match status" value="1"/>
</dbReference>
<dbReference type="SMART" id="SM00878">
    <property type="entry name" value="Biotin_carb_C"/>
    <property type="match status" value="1"/>
</dbReference>
<dbReference type="RefSeq" id="WP_097157380.1">
    <property type="nucleotide sequence ID" value="NZ_JBEPMQ010000013.1"/>
</dbReference>
<dbReference type="EC" id="6.3.4.14" evidence="4 16"/>
<evidence type="ECO:0000256" key="10">
    <source>
        <dbReference type="ARBA" id="ARBA00022840"/>
    </source>
</evidence>
<proteinExistence type="predicted"/>
<dbReference type="GO" id="GO:0006633">
    <property type="term" value="P:fatty acid biosynthetic process"/>
    <property type="evidence" value="ECO:0007669"/>
    <property type="project" value="UniProtKB-KW"/>
</dbReference>
<dbReference type="SUPFAM" id="SSF56059">
    <property type="entry name" value="Glutathione synthetase ATP-binding domain-like"/>
    <property type="match status" value="1"/>
</dbReference>
<dbReference type="Pfam" id="PF02785">
    <property type="entry name" value="Biotin_carb_C"/>
    <property type="match status" value="1"/>
</dbReference>
<dbReference type="GO" id="GO:0004075">
    <property type="term" value="F:biotin carboxylase activity"/>
    <property type="evidence" value="ECO:0007669"/>
    <property type="project" value="UniProtKB-EC"/>
</dbReference>
<dbReference type="Pfam" id="PF02786">
    <property type="entry name" value="CPSase_L_D2"/>
    <property type="match status" value="1"/>
</dbReference>
<evidence type="ECO:0000256" key="15">
    <source>
        <dbReference type="PROSITE-ProRule" id="PRU00409"/>
    </source>
</evidence>
<keyword evidence="9 16" id="KW-0276">Fatty acid metabolism</keyword>
<dbReference type="InterPro" id="IPR005479">
    <property type="entry name" value="CPAse_ATP-bd"/>
</dbReference>
<dbReference type="InterPro" id="IPR011054">
    <property type="entry name" value="Rudment_hybrid_motif"/>
</dbReference>
<evidence type="ECO:0000256" key="1">
    <source>
        <dbReference type="ARBA" id="ARBA00003761"/>
    </source>
</evidence>
<keyword evidence="19" id="KW-0808">Transferase</keyword>
<comment type="pathway">
    <text evidence="2 16">Lipid metabolism; malonyl-CoA biosynthesis; malonyl-CoA from acetyl-CoA: step 1/1.</text>
</comment>
<dbReference type="NCBIfam" id="NF004085">
    <property type="entry name" value="PRK05586.1"/>
    <property type="match status" value="1"/>
</dbReference>
<keyword evidence="6 16" id="KW-0436">Ligase</keyword>
<dbReference type="GO" id="GO:0005524">
    <property type="term" value="F:ATP binding"/>
    <property type="evidence" value="ECO:0007669"/>
    <property type="project" value="UniProtKB-UniRule"/>
</dbReference>
<dbReference type="NCBIfam" id="TIGR00514">
    <property type="entry name" value="accC"/>
    <property type="match status" value="1"/>
</dbReference>
<keyword evidence="12 16" id="KW-0275">Fatty acid biosynthesis</keyword>
<evidence type="ECO:0000256" key="6">
    <source>
        <dbReference type="ARBA" id="ARBA00022598"/>
    </source>
</evidence>
<dbReference type="FunFam" id="3.40.50.20:FF:000010">
    <property type="entry name" value="Propionyl-CoA carboxylase subunit alpha"/>
    <property type="match status" value="1"/>
</dbReference>
<keyword evidence="13 16" id="KW-0092">Biotin</keyword>
<dbReference type="InterPro" id="IPR004549">
    <property type="entry name" value="Acetyl_CoA_COase_biotin_COase"/>
</dbReference>
<dbReference type="PROSITE" id="PS50975">
    <property type="entry name" value="ATP_GRASP"/>
    <property type="match status" value="1"/>
</dbReference>
<keyword evidence="8 15" id="KW-0547">Nucleotide-binding</keyword>
<evidence type="ECO:0000256" key="4">
    <source>
        <dbReference type="ARBA" id="ARBA00013263"/>
    </source>
</evidence>
<evidence type="ECO:0000256" key="2">
    <source>
        <dbReference type="ARBA" id="ARBA00004956"/>
    </source>
</evidence>
<evidence type="ECO:0000256" key="3">
    <source>
        <dbReference type="ARBA" id="ARBA00011750"/>
    </source>
</evidence>
<accession>A0A285CKB4</accession>
<evidence type="ECO:0000256" key="8">
    <source>
        <dbReference type="ARBA" id="ARBA00022741"/>
    </source>
</evidence>
<feature type="domain" description="Biotin carboxylation" evidence="18">
    <location>
        <begin position="1"/>
        <end position="447"/>
    </location>
</feature>
<dbReference type="PROSITE" id="PS00867">
    <property type="entry name" value="CPSASE_2"/>
    <property type="match status" value="1"/>
</dbReference>
<keyword evidence="5 16" id="KW-0444">Lipid biosynthesis</keyword>
<comment type="subunit">
    <text evidence="3 16">Acetyl-CoA carboxylase is a heterohexamer of biotin carboxyl carrier protein, biotin carboxylase and the two subunits of carboxyl transferase in a 2:2 complex.</text>
</comment>
<dbReference type="Proteomes" id="UP000219546">
    <property type="component" value="Unassembled WGS sequence"/>
</dbReference>
<dbReference type="FunFam" id="3.30.1490.20:FF:000018">
    <property type="entry name" value="Biotin carboxylase"/>
    <property type="match status" value="1"/>
</dbReference>
<keyword evidence="7" id="KW-0479">Metal-binding</keyword>
<evidence type="ECO:0000313" key="20">
    <source>
        <dbReference type="Proteomes" id="UP000219546"/>
    </source>
</evidence>
<evidence type="ECO:0000313" key="19">
    <source>
        <dbReference type="EMBL" id="SNX67970.1"/>
    </source>
</evidence>
<dbReference type="UniPathway" id="UPA00655">
    <property type="reaction ID" value="UER00711"/>
</dbReference>
<evidence type="ECO:0000256" key="9">
    <source>
        <dbReference type="ARBA" id="ARBA00022832"/>
    </source>
</evidence>
<dbReference type="Pfam" id="PF00289">
    <property type="entry name" value="Biotin_carb_N"/>
    <property type="match status" value="1"/>
</dbReference>
<dbReference type="GO" id="GO:0016740">
    <property type="term" value="F:transferase activity"/>
    <property type="evidence" value="ECO:0007669"/>
    <property type="project" value="UniProtKB-KW"/>
</dbReference>
<dbReference type="InterPro" id="IPR011761">
    <property type="entry name" value="ATP-grasp"/>
</dbReference>
<comment type="function">
    <text evidence="1 16">This protein is a component of the acetyl coenzyme A carboxylase complex; first, biotin carboxylase catalyzes the carboxylation of the carrier protein and then the transcarboxylase transfers the carboxyl group to form malonyl-CoA.</text>
</comment>
<comment type="catalytic activity">
    <reaction evidence="14 16">
        <text>N(6)-biotinyl-L-lysyl-[protein] + hydrogencarbonate + ATP = N(6)-carboxybiotinyl-L-lysyl-[protein] + ADP + phosphate + H(+)</text>
        <dbReference type="Rhea" id="RHEA:13501"/>
        <dbReference type="Rhea" id="RHEA-COMP:10505"/>
        <dbReference type="Rhea" id="RHEA-COMP:10506"/>
        <dbReference type="ChEBI" id="CHEBI:15378"/>
        <dbReference type="ChEBI" id="CHEBI:17544"/>
        <dbReference type="ChEBI" id="CHEBI:30616"/>
        <dbReference type="ChEBI" id="CHEBI:43474"/>
        <dbReference type="ChEBI" id="CHEBI:83144"/>
        <dbReference type="ChEBI" id="CHEBI:83145"/>
        <dbReference type="ChEBI" id="CHEBI:456216"/>
        <dbReference type="EC" id="6.3.4.14"/>
    </reaction>
</comment>
<dbReference type="Gene3D" id="3.30.470.20">
    <property type="entry name" value="ATP-grasp fold, B domain"/>
    <property type="match status" value="1"/>
</dbReference>
<dbReference type="InterPro" id="IPR016185">
    <property type="entry name" value="PreATP-grasp_dom_sf"/>
</dbReference>
<dbReference type="GO" id="GO:2001295">
    <property type="term" value="P:malonyl-CoA biosynthetic process"/>
    <property type="evidence" value="ECO:0007669"/>
    <property type="project" value="UniProtKB-UniPathway"/>
</dbReference>
<dbReference type="GO" id="GO:0046872">
    <property type="term" value="F:metal ion binding"/>
    <property type="evidence" value="ECO:0007669"/>
    <property type="project" value="UniProtKB-KW"/>
</dbReference>